<feature type="non-terminal residue" evidence="1">
    <location>
        <position position="83"/>
    </location>
</feature>
<evidence type="ECO:0000313" key="2">
    <source>
        <dbReference type="Proteomes" id="UP000823775"/>
    </source>
</evidence>
<keyword evidence="2" id="KW-1185">Reference proteome</keyword>
<reference evidence="1 2" key="1">
    <citation type="journal article" date="2021" name="BMC Genomics">
        <title>Datura genome reveals duplications of psychoactive alkaloid biosynthetic genes and high mutation rate following tissue culture.</title>
        <authorList>
            <person name="Rajewski A."/>
            <person name="Carter-House D."/>
            <person name="Stajich J."/>
            <person name="Litt A."/>
        </authorList>
    </citation>
    <scope>NUCLEOTIDE SEQUENCE [LARGE SCALE GENOMIC DNA]</scope>
    <source>
        <strain evidence="1">AR-01</strain>
    </source>
</reference>
<dbReference type="EMBL" id="JACEIK010009710">
    <property type="protein sequence ID" value="MCE3214619.1"/>
    <property type="molecule type" value="Genomic_DNA"/>
</dbReference>
<name>A0ABS8WSV9_DATST</name>
<comment type="caution">
    <text evidence="1">The sequence shown here is derived from an EMBL/GenBank/DDBJ whole genome shotgun (WGS) entry which is preliminary data.</text>
</comment>
<sequence>VMASNANKGKEIVAADKGFKGIKKSTKGSSSSAKGAPTRRFGERVVEPYGLSCFKIKKRSSNMLLRIELMKAASYLSSPPFGT</sequence>
<organism evidence="1 2">
    <name type="scientific">Datura stramonium</name>
    <name type="common">Jimsonweed</name>
    <name type="synonym">Common thornapple</name>
    <dbReference type="NCBI Taxonomy" id="4076"/>
    <lineage>
        <taxon>Eukaryota</taxon>
        <taxon>Viridiplantae</taxon>
        <taxon>Streptophyta</taxon>
        <taxon>Embryophyta</taxon>
        <taxon>Tracheophyta</taxon>
        <taxon>Spermatophyta</taxon>
        <taxon>Magnoliopsida</taxon>
        <taxon>eudicotyledons</taxon>
        <taxon>Gunneridae</taxon>
        <taxon>Pentapetalae</taxon>
        <taxon>asterids</taxon>
        <taxon>lamiids</taxon>
        <taxon>Solanales</taxon>
        <taxon>Solanaceae</taxon>
        <taxon>Solanoideae</taxon>
        <taxon>Datureae</taxon>
        <taxon>Datura</taxon>
    </lineage>
</organism>
<dbReference type="Proteomes" id="UP000823775">
    <property type="component" value="Unassembled WGS sequence"/>
</dbReference>
<accession>A0ABS8WSV9</accession>
<evidence type="ECO:0000313" key="1">
    <source>
        <dbReference type="EMBL" id="MCE3214619.1"/>
    </source>
</evidence>
<protein>
    <submittedName>
        <fullName evidence="1">Uncharacterized protein</fullName>
    </submittedName>
</protein>
<feature type="non-terminal residue" evidence="1">
    <location>
        <position position="1"/>
    </location>
</feature>
<proteinExistence type="predicted"/>
<gene>
    <name evidence="1" type="ORF">HAX54_052899</name>
</gene>